<dbReference type="PANTHER" id="PTHR38481:SF1">
    <property type="entry name" value="HYALURONATE LYASE"/>
    <property type="match status" value="1"/>
</dbReference>
<dbReference type="GO" id="GO:0030246">
    <property type="term" value="F:carbohydrate binding"/>
    <property type="evidence" value="ECO:0007669"/>
    <property type="project" value="InterPro"/>
</dbReference>
<reference evidence="4" key="1">
    <citation type="submission" date="2020-10" db="EMBL/GenBank/DDBJ databases">
        <authorList>
            <person name="Gilroy R."/>
        </authorList>
    </citation>
    <scope>NUCLEOTIDE SEQUENCE</scope>
    <source>
        <strain evidence="4">ChiGjej1B1-24693</strain>
    </source>
</reference>
<dbReference type="SUPFAM" id="SSF74650">
    <property type="entry name" value="Galactose mutarotase-like"/>
    <property type="match status" value="2"/>
</dbReference>
<dbReference type="SUPFAM" id="SSF49863">
    <property type="entry name" value="Hyaluronate lyase-like, C-terminal domain"/>
    <property type="match status" value="1"/>
</dbReference>
<sequence>DILDGASIVRTALVHELLVSEVEPRPDATGPRLFSGMDRLVHRGRDNRWAMTVAMCSNRIAWYECGNGENDLGAQTSSGMTYLYLDNDDAHFDDEFWPTSDLTAPPGTTVDTVALPPRVEGQWGGSCPPNEWTGGSTLGELSLAGQHLIGPGSTGLTARKSWFAGPDFVACLGSDVSVIPQTSDSRVEVSADAHVNDGSRAEENFASNTTMLVKAVEAADTGYSRQSYLRIDPEAVDGELASVQLHLHAQISDSGGTEDSVTIHRCDDFDEATLTWNSRPEVGEALATVDIRGSFAWYSVDLTEALADQVAAGEPITLALVQPLQDGRSAGLSVEVRSRESGDTAPYLHVGVRAGTDGRTKSVVEHRNTGTSPGRLVIDRRQVSDAVRLTDPQWAHLSGVGGYVFLAPATVQASVVERSGAWRDINTGGSEDEQTRHYATLEVLHTEDSDGSYAYLVLPQASEALTRARAKKAPVEVVANSAEVQAVTHGAVLAANFWRPATVDGLSVDRPASLILSRGDRAQLSVSDPTQEAETVVVEVADAPWTRVDGDGVTLEREGDLVRLRVEVADRIGVPVTVELS</sequence>
<dbReference type="InterPro" id="IPR011071">
    <property type="entry name" value="Lyase_8-like_C"/>
</dbReference>
<evidence type="ECO:0000313" key="4">
    <source>
        <dbReference type="EMBL" id="HIT74479.1"/>
    </source>
</evidence>
<evidence type="ECO:0000313" key="5">
    <source>
        <dbReference type="Proteomes" id="UP000886842"/>
    </source>
</evidence>
<dbReference type="InterPro" id="IPR011013">
    <property type="entry name" value="Gal_mutarotase_sf_dom"/>
</dbReference>
<dbReference type="Gene3D" id="2.70.98.10">
    <property type="match status" value="2"/>
</dbReference>
<evidence type="ECO:0000256" key="1">
    <source>
        <dbReference type="ARBA" id="ARBA00023239"/>
    </source>
</evidence>
<organism evidence="4 5">
    <name type="scientific">Candidatus Avipropionibacterium avicola</name>
    <dbReference type="NCBI Taxonomy" id="2840701"/>
    <lineage>
        <taxon>Bacteria</taxon>
        <taxon>Bacillati</taxon>
        <taxon>Actinomycetota</taxon>
        <taxon>Actinomycetes</taxon>
        <taxon>Propionibacteriales</taxon>
        <taxon>Propionibacteriaceae</taxon>
        <taxon>Propionibacteriaceae incertae sedis</taxon>
        <taxon>Candidatus Avipropionibacterium</taxon>
    </lineage>
</organism>
<dbReference type="NCBIfam" id="NF033679">
    <property type="entry name" value="DNRLRE_dom"/>
    <property type="match status" value="1"/>
</dbReference>
<proteinExistence type="predicted"/>
<reference evidence="4" key="2">
    <citation type="journal article" date="2021" name="PeerJ">
        <title>Extensive microbial diversity within the chicken gut microbiome revealed by metagenomics and culture.</title>
        <authorList>
            <person name="Gilroy R."/>
            <person name="Ravi A."/>
            <person name="Getino M."/>
            <person name="Pursley I."/>
            <person name="Horton D.L."/>
            <person name="Alikhan N.F."/>
            <person name="Baker D."/>
            <person name="Gharbi K."/>
            <person name="Hall N."/>
            <person name="Watson M."/>
            <person name="Adriaenssens E.M."/>
            <person name="Foster-Nyarko E."/>
            <person name="Jarju S."/>
            <person name="Secka A."/>
            <person name="Antonio M."/>
            <person name="Oren A."/>
            <person name="Chaudhuri R.R."/>
            <person name="La Ragione R."/>
            <person name="Hildebrand F."/>
            <person name="Pallen M.J."/>
        </authorList>
    </citation>
    <scope>NUCLEOTIDE SEQUENCE</scope>
    <source>
        <strain evidence="4">ChiGjej1B1-24693</strain>
    </source>
</reference>
<name>A0A9D1KKQ8_9ACTN</name>
<dbReference type="EMBL" id="DVLP01000077">
    <property type="protein sequence ID" value="HIT74479.1"/>
    <property type="molecule type" value="Genomic_DNA"/>
</dbReference>
<feature type="domain" description="Polysaccharide lyase family 8 C-terminal" evidence="3">
    <location>
        <begin position="476"/>
        <end position="536"/>
    </location>
</feature>
<dbReference type="AlphaFoldDB" id="A0A9D1KKQ8"/>
<dbReference type="Pfam" id="PF02884">
    <property type="entry name" value="Lyase_8_C"/>
    <property type="match status" value="1"/>
</dbReference>
<protein>
    <submittedName>
        <fullName evidence="4">DNRLRE domain-containing protein</fullName>
    </submittedName>
</protein>
<evidence type="ECO:0000259" key="2">
    <source>
        <dbReference type="Pfam" id="PF02278"/>
    </source>
</evidence>
<dbReference type="InterPro" id="IPR004103">
    <property type="entry name" value="Lyase_8_C"/>
</dbReference>
<dbReference type="GO" id="GO:0005975">
    <property type="term" value="P:carbohydrate metabolic process"/>
    <property type="evidence" value="ECO:0007669"/>
    <property type="project" value="InterPro"/>
</dbReference>
<dbReference type="InterPro" id="IPR003159">
    <property type="entry name" value="Lyase_8_central_dom"/>
</dbReference>
<gene>
    <name evidence="4" type="ORF">IAA98_02735</name>
</gene>
<feature type="domain" description="Polysaccharide lyase family 8 central" evidence="2">
    <location>
        <begin position="32"/>
        <end position="200"/>
    </location>
</feature>
<dbReference type="PANTHER" id="PTHR38481">
    <property type="entry name" value="HYALURONATE LYASE"/>
    <property type="match status" value="1"/>
</dbReference>
<dbReference type="InterPro" id="IPR014718">
    <property type="entry name" value="GH-type_carb-bd"/>
</dbReference>
<dbReference type="Gene3D" id="2.60.220.10">
    <property type="entry name" value="Polysaccharide lyase family 8-like, C-terminal"/>
    <property type="match status" value="1"/>
</dbReference>
<comment type="caution">
    <text evidence="4">The sequence shown here is derived from an EMBL/GenBank/DDBJ whole genome shotgun (WGS) entry which is preliminary data.</text>
</comment>
<keyword evidence="1" id="KW-0456">Lyase</keyword>
<dbReference type="Proteomes" id="UP000886842">
    <property type="component" value="Unassembled WGS sequence"/>
</dbReference>
<accession>A0A9D1KKQ8</accession>
<dbReference type="InterPro" id="IPR038970">
    <property type="entry name" value="Lyase_8"/>
</dbReference>
<feature type="domain" description="Polysaccharide lyase family 8 central" evidence="2">
    <location>
        <begin position="349"/>
        <end position="462"/>
    </location>
</feature>
<feature type="non-terminal residue" evidence="4">
    <location>
        <position position="1"/>
    </location>
</feature>
<dbReference type="GO" id="GO:0005576">
    <property type="term" value="C:extracellular region"/>
    <property type="evidence" value="ECO:0007669"/>
    <property type="project" value="UniProtKB-SubCell"/>
</dbReference>
<dbReference type="GO" id="GO:0016829">
    <property type="term" value="F:lyase activity"/>
    <property type="evidence" value="ECO:0007669"/>
    <property type="project" value="UniProtKB-KW"/>
</dbReference>
<evidence type="ECO:0000259" key="3">
    <source>
        <dbReference type="Pfam" id="PF02884"/>
    </source>
</evidence>
<dbReference type="Pfam" id="PF02278">
    <property type="entry name" value="Lyase_8"/>
    <property type="match status" value="2"/>
</dbReference>